<protein>
    <submittedName>
        <fullName evidence="1">DUF6712 family protein</fullName>
    </submittedName>
</protein>
<organism evidence="1 2">
    <name type="scientific">Parasediminibacterium paludis</name>
    <dbReference type="NCBI Taxonomy" id="908966"/>
    <lineage>
        <taxon>Bacteria</taxon>
        <taxon>Pseudomonadati</taxon>
        <taxon>Bacteroidota</taxon>
        <taxon>Chitinophagia</taxon>
        <taxon>Chitinophagales</taxon>
        <taxon>Chitinophagaceae</taxon>
        <taxon>Parasediminibacterium</taxon>
    </lineage>
</organism>
<dbReference type="EMBL" id="JBHSDC010000002">
    <property type="protein sequence ID" value="MFC4230569.1"/>
    <property type="molecule type" value="Genomic_DNA"/>
</dbReference>
<sequence length="318" mass="35299">MPLITTIEQFKSYVKLNYTSTSSATLPNMAIADETFLWPVLGEEFYTTMLTSTDANYNRLKELCRRAVAPLAMMKDLPNRQVKIGDTGLHMVSTENSMPATRWAYKELETSLANDGAKALEAVWEYLIANAATLAWANPQPYRTLFTSGKDFAYYFHLYQPHRLFAALLPVITEVEEHILYVAIGKDFAIELRDKTNPTDAEKRALMLAKHAVASLAISNACKKLSVNIGVNGFTVLMGDSGDMDFRGRNDSSYTEKQALQLQCDTDGNAWLSQLKAYLNETASNSVFTTYFNSSLYKDPAAAPVADANSSRTGFVAL</sequence>
<evidence type="ECO:0000313" key="1">
    <source>
        <dbReference type="EMBL" id="MFC4230569.1"/>
    </source>
</evidence>
<reference evidence="2" key="1">
    <citation type="journal article" date="2019" name="Int. J. Syst. Evol. Microbiol.">
        <title>The Global Catalogue of Microorganisms (GCM) 10K type strain sequencing project: providing services to taxonomists for standard genome sequencing and annotation.</title>
        <authorList>
            <consortium name="The Broad Institute Genomics Platform"/>
            <consortium name="The Broad Institute Genome Sequencing Center for Infectious Disease"/>
            <person name="Wu L."/>
            <person name="Ma J."/>
        </authorList>
    </citation>
    <scope>NUCLEOTIDE SEQUENCE [LARGE SCALE GENOMIC DNA]</scope>
    <source>
        <strain evidence="2">CECT 8010</strain>
    </source>
</reference>
<accession>A0ABV8PSL2</accession>
<dbReference type="RefSeq" id="WP_379011819.1">
    <property type="nucleotide sequence ID" value="NZ_JBHSDC010000002.1"/>
</dbReference>
<gene>
    <name evidence="1" type="ORF">ACFOW1_01615</name>
</gene>
<proteinExistence type="predicted"/>
<dbReference type="Pfam" id="PF20459">
    <property type="entry name" value="DUF6712"/>
    <property type="match status" value="2"/>
</dbReference>
<evidence type="ECO:0000313" key="2">
    <source>
        <dbReference type="Proteomes" id="UP001595906"/>
    </source>
</evidence>
<keyword evidence="2" id="KW-1185">Reference proteome</keyword>
<comment type="caution">
    <text evidence="1">The sequence shown here is derived from an EMBL/GenBank/DDBJ whole genome shotgun (WGS) entry which is preliminary data.</text>
</comment>
<dbReference type="InterPro" id="IPR046558">
    <property type="entry name" value="DUF6712"/>
</dbReference>
<name>A0ABV8PSL2_9BACT</name>
<dbReference type="Proteomes" id="UP001595906">
    <property type="component" value="Unassembled WGS sequence"/>
</dbReference>